<protein>
    <submittedName>
        <fullName evidence="1">Uncharacterized protein</fullName>
    </submittedName>
</protein>
<accession>A0ACC1CKU6</accession>
<evidence type="ECO:0000313" key="1">
    <source>
        <dbReference type="EMBL" id="KAJ0172071.1"/>
    </source>
</evidence>
<reference evidence="1 2" key="1">
    <citation type="journal article" date="2021" name="Front. Genet.">
        <title>Chromosome-Level Genome Assembly Reveals Significant Gene Expansion in the Toll and IMD Signaling Pathways of Dendrolimus kikuchii.</title>
        <authorList>
            <person name="Zhou J."/>
            <person name="Wu P."/>
            <person name="Xiong Z."/>
            <person name="Liu N."/>
            <person name="Zhao N."/>
            <person name="Ji M."/>
            <person name="Qiu Y."/>
            <person name="Yang B."/>
        </authorList>
    </citation>
    <scope>NUCLEOTIDE SEQUENCE [LARGE SCALE GENOMIC DNA]</scope>
    <source>
        <strain evidence="1">Ann1</strain>
    </source>
</reference>
<proteinExistence type="predicted"/>
<comment type="caution">
    <text evidence="1">The sequence shown here is derived from an EMBL/GenBank/DDBJ whole genome shotgun (WGS) entry which is preliminary data.</text>
</comment>
<organism evidence="1 2">
    <name type="scientific">Dendrolimus kikuchii</name>
    <dbReference type="NCBI Taxonomy" id="765133"/>
    <lineage>
        <taxon>Eukaryota</taxon>
        <taxon>Metazoa</taxon>
        <taxon>Ecdysozoa</taxon>
        <taxon>Arthropoda</taxon>
        <taxon>Hexapoda</taxon>
        <taxon>Insecta</taxon>
        <taxon>Pterygota</taxon>
        <taxon>Neoptera</taxon>
        <taxon>Endopterygota</taxon>
        <taxon>Lepidoptera</taxon>
        <taxon>Glossata</taxon>
        <taxon>Ditrysia</taxon>
        <taxon>Bombycoidea</taxon>
        <taxon>Lasiocampidae</taxon>
        <taxon>Dendrolimus</taxon>
    </lineage>
</organism>
<gene>
    <name evidence="1" type="ORF">K1T71_012044</name>
</gene>
<sequence length="87" mass="10183">MCSQSNPNFDCEDFYVNIKIDIERQLERLKKLSNELNQLRVEAAFQELDMLLLLNAQDWQNISDLIGYTPERLGNISELINDEPQQP</sequence>
<dbReference type="EMBL" id="CM034408">
    <property type="protein sequence ID" value="KAJ0172071.1"/>
    <property type="molecule type" value="Genomic_DNA"/>
</dbReference>
<name>A0ACC1CKU6_9NEOP</name>
<evidence type="ECO:0000313" key="2">
    <source>
        <dbReference type="Proteomes" id="UP000824533"/>
    </source>
</evidence>
<keyword evidence="2" id="KW-1185">Reference proteome</keyword>
<dbReference type="Proteomes" id="UP000824533">
    <property type="component" value="Linkage Group LG22"/>
</dbReference>